<dbReference type="PANTHER" id="PTHR45947:SF3">
    <property type="entry name" value="SULFOQUINOVOSYL TRANSFERASE SQD2"/>
    <property type="match status" value="1"/>
</dbReference>
<dbReference type="CDD" id="cd03801">
    <property type="entry name" value="GT4_PimA-like"/>
    <property type="match status" value="1"/>
</dbReference>
<organism evidence="1 2">
    <name type="scientific">Phyllobacterium salinisoli</name>
    <dbReference type="NCBI Taxonomy" id="1899321"/>
    <lineage>
        <taxon>Bacteria</taxon>
        <taxon>Pseudomonadati</taxon>
        <taxon>Pseudomonadota</taxon>
        <taxon>Alphaproteobacteria</taxon>
        <taxon>Hyphomicrobiales</taxon>
        <taxon>Phyllobacteriaceae</taxon>
        <taxon>Phyllobacterium</taxon>
    </lineage>
</organism>
<evidence type="ECO:0000313" key="2">
    <source>
        <dbReference type="Proteomes" id="UP000253420"/>
    </source>
</evidence>
<sequence>MRIAFHAPMKSPTHPVPSGDRRMAQLLVKALERSGHEVELVSELSTHQREPDLARFATIERAAAGEAARLRALWKCEGAPDLWFTYHPYYKAPDMIGPGLAAAFGIPYLTAEASYSARRNAGLWAKTQAVTLQSVKQAALNICFTRRDRDGLLAAVPDAALDMLLPFIDTAAYPERSPAVDPSRLVCIAMMRSGDKYASYEMLARALDKLRHLPWTLSVVGDGALRREVMALFAGLPPQRIEWRLRLEAPEVTSVLSGAGIYVWPGCGEAYGLAYLEAQAVGLPVVAQHVAGVPEVVVNGQTGLLTPPGDVEAFASAIERLLGNERERMMMADAAWRFVHEERSLEVAAVRLAAMLAKVAGA</sequence>
<proteinExistence type="predicted"/>
<reference evidence="1 2" key="1">
    <citation type="submission" date="2018-07" db="EMBL/GenBank/DDBJ databases">
        <title>The draft genome of Phyllobacterium salinisoli.</title>
        <authorList>
            <person name="Liu L."/>
            <person name="Li L."/>
            <person name="Zhang X."/>
            <person name="Liang L."/>
        </authorList>
    </citation>
    <scope>NUCLEOTIDE SEQUENCE [LARGE SCALE GENOMIC DNA]</scope>
    <source>
        <strain evidence="1 2">LLAN61</strain>
    </source>
</reference>
<dbReference type="EMBL" id="QOZG01000007">
    <property type="protein sequence ID" value="RCS22627.1"/>
    <property type="molecule type" value="Genomic_DNA"/>
</dbReference>
<dbReference type="SUPFAM" id="SSF53756">
    <property type="entry name" value="UDP-Glycosyltransferase/glycogen phosphorylase"/>
    <property type="match status" value="1"/>
</dbReference>
<dbReference type="InterPro" id="IPR050194">
    <property type="entry name" value="Glycosyltransferase_grp1"/>
</dbReference>
<name>A0A368JZS0_9HYPH</name>
<evidence type="ECO:0000313" key="1">
    <source>
        <dbReference type="EMBL" id="RCS22627.1"/>
    </source>
</evidence>
<dbReference type="AlphaFoldDB" id="A0A368JZS0"/>
<protein>
    <submittedName>
        <fullName evidence="1">Glycosyltransferase family 1 protein</fullName>
    </submittedName>
</protein>
<comment type="caution">
    <text evidence="1">The sequence shown here is derived from an EMBL/GenBank/DDBJ whole genome shotgun (WGS) entry which is preliminary data.</text>
</comment>
<dbReference type="Proteomes" id="UP000253420">
    <property type="component" value="Unassembled WGS sequence"/>
</dbReference>
<dbReference type="RefSeq" id="WP_114441744.1">
    <property type="nucleotide sequence ID" value="NZ_QOZG01000007.1"/>
</dbReference>
<gene>
    <name evidence="1" type="ORF">DUT91_17250</name>
</gene>
<dbReference type="GO" id="GO:0016757">
    <property type="term" value="F:glycosyltransferase activity"/>
    <property type="evidence" value="ECO:0007669"/>
    <property type="project" value="TreeGrafter"/>
</dbReference>
<keyword evidence="1" id="KW-0808">Transferase</keyword>
<dbReference type="PANTHER" id="PTHR45947">
    <property type="entry name" value="SULFOQUINOVOSYL TRANSFERASE SQD2"/>
    <property type="match status" value="1"/>
</dbReference>
<dbReference type="Pfam" id="PF13692">
    <property type="entry name" value="Glyco_trans_1_4"/>
    <property type="match status" value="1"/>
</dbReference>
<dbReference type="Gene3D" id="3.40.50.2000">
    <property type="entry name" value="Glycogen Phosphorylase B"/>
    <property type="match status" value="2"/>
</dbReference>
<dbReference type="OrthoDB" id="5443996at2"/>
<keyword evidence="2" id="KW-1185">Reference proteome</keyword>
<accession>A0A368JZS0</accession>